<protein>
    <submittedName>
        <fullName evidence="7">DNA helicase</fullName>
    </submittedName>
</protein>
<keyword evidence="3 7" id="KW-0347">Helicase</keyword>
<keyword evidence="5" id="KW-0175">Coiled coil</keyword>
<keyword evidence="1" id="KW-0547">Nucleotide-binding</keyword>
<evidence type="ECO:0000256" key="5">
    <source>
        <dbReference type="SAM" id="Coils"/>
    </source>
</evidence>
<feature type="domain" description="DNA2/NAM7 helicase-like C-terminal" evidence="6">
    <location>
        <begin position="1001"/>
        <end position="1171"/>
    </location>
</feature>
<evidence type="ECO:0000256" key="1">
    <source>
        <dbReference type="ARBA" id="ARBA00022741"/>
    </source>
</evidence>
<reference evidence="7 8" key="1">
    <citation type="submission" date="2020-03" db="EMBL/GenBank/DDBJ databases">
        <title>Soil Listeria distribution.</title>
        <authorList>
            <person name="Liao J."/>
            <person name="Wiedmann M."/>
        </authorList>
    </citation>
    <scope>NUCLEOTIDE SEQUENCE [LARGE SCALE GENOMIC DNA]</scope>
    <source>
        <strain evidence="7 8">FSL L7-1515</strain>
    </source>
</reference>
<dbReference type="InterPro" id="IPR027417">
    <property type="entry name" value="P-loop_NTPase"/>
</dbReference>
<evidence type="ECO:0000256" key="3">
    <source>
        <dbReference type="ARBA" id="ARBA00022806"/>
    </source>
</evidence>
<sequence>MKKLELKAMEIIEFWRLIEFLNQKAFPVQSKDERKIQISTPEEINQNKLTVFEEITSQQTIKEKIQANEKLNEQLPITSTNFHILVGRMERKVIIDTLYQKFKDRDTVENNPEKIAMYALKVNAEGKYIKGSLRLSPLLWGMTICCYYPDKLKTKLKLEEYYKTIAIIEAKFFSEDENENEITTDILEDIYNYILKCFVNNYIHANKNNYAAYCNKLIYTCFKNQEEFDKYDETLEDHSELMLGFFQSDFEMVLNKLKIEGGNSDFINYVTSLYEEGKQKNLEQNRRNIRQDDNLLYSILDPLKSPKGKWPSKYSPVLMQQVAINAYLQNKEKIFSVNGPPGTGKTTLLKELIAHNVVERAALFTEYKKADDAFETLSFRDGGKRFNSYDKFYSRYYDLKNSNINDFSMLVTSSNNAAVENITKELPDYKELMNGIESEETAEIKSLFDQHKQQSVLSFNISRRDRDNKVNRGLVKRKDVYFTLLAHLLKHNNDKLEDKEILDEWGIISAPLGKRANLANYYYQVMMPIISHKDDTKKLQKDFEIAKRKFKNQYQKVQELQQILHENTKINENKIIKLREIDHKSKHIYDKISKQLNKIEYWKREDIKSKQEINQFASELKQASFQFEREKSKLISLKAETNVFERRKSEITHEIIKLEDKRKLREILLQKFVKSQRLLEIENLKVELFAISENEKLAIVAERQQSGIISNQKKKVNELEQRKSFLENKCIDCQREINLSTHQIQWNRTELIKLKKDAEIVEVESMQALKNLENNGTVLLDNEFFNKLHEQNVTVQLEAQLSNPWTTKQYDREREKLFYLALQVNKHFVLSSKNVKANLVNLSYLWGFKKNTDEEFCHFSARDRKSSFKALLNTLFLVTPVISTTFASVSRFLADIDEPDSLGQLIIDEAGQATPQMAVGALWRFKKAIVVGDPKQVEPIVTDDIRLLMELFAREELSWYKGKLISVQSFADSLNYIGSYLSSNNQSEKQWIGCPLVIHRRCLNPMFTISNKLSYDNTMLFQTAKPKENIKSGLVMSKSMWFSITGSEVGNKNHHVPEQANKAVEIVEEAFRKQNGEADIYIISPFTSVIRGFVREAQKSPILNKYGKVGLDSWLNSHCGTVHKFQGKEAKEVIFLLGCDGTAKGAVNWVNENIVNVAVTRAKYRLYVIGDVAIWKKNHSMLIVQNELEIMNPRAYEPAPT</sequence>
<dbReference type="Pfam" id="PF13087">
    <property type="entry name" value="AAA_12"/>
    <property type="match status" value="1"/>
</dbReference>
<proteinExistence type="predicted"/>
<dbReference type="SUPFAM" id="SSF52540">
    <property type="entry name" value="P-loop containing nucleoside triphosphate hydrolases"/>
    <property type="match status" value="1"/>
</dbReference>
<evidence type="ECO:0000256" key="4">
    <source>
        <dbReference type="ARBA" id="ARBA00022840"/>
    </source>
</evidence>
<dbReference type="InterPro" id="IPR041679">
    <property type="entry name" value="DNA2/NAM7-like_C"/>
</dbReference>
<name>A0ABR6SSQ1_9LIST</name>
<dbReference type="EMBL" id="JAASUB010000002">
    <property type="protein sequence ID" value="MBC1508637.1"/>
    <property type="molecule type" value="Genomic_DNA"/>
</dbReference>
<feature type="coiled-coil region" evidence="5">
    <location>
        <begin position="709"/>
        <end position="736"/>
    </location>
</feature>
<evidence type="ECO:0000313" key="8">
    <source>
        <dbReference type="Proteomes" id="UP000587800"/>
    </source>
</evidence>
<evidence type="ECO:0000256" key="2">
    <source>
        <dbReference type="ARBA" id="ARBA00022801"/>
    </source>
</evidence>
<accession>A0ABR6SSQ1</accession>
<keyword evidence="4" id="KW-0067">ATP-binding</keyword>
<dbReference type="PANTHER" id="PTHR43788:SF8">
    <property type="entry name" value="DNA-BINDING PROTEIN SMUBP-2"/>
    <property type="match status" value="1"/>
</dbReference>
<gene>
    <name evidence="7" type="ORF">HCJ59_01755</name>
</gene>
<evidence type="ECO:0000259" key="6">
    <source>
        <dbReference type="Pfam" id="PF13087"/>
    </source>
</evidence>
<keyword evidence="8" id="KW-1185">Reference proteome</keyword>
<organism evidence="7 8">
    <name type="scientific">Listeria immobilis</name>
    <dbReference type="NCBI Taxonomy" id="2713502"/>
    <lineage>
        <taxon>Bacteria</taxon>
        <taxon>Bacillati</taxon>
        <taxon>Bacillota</taxon>
        <taxon>Bacilli</taxon>
        <taxon>Bacillales</taxon>
        <taxon>Listeriaceae</taxon>
        <taxon>Listeria</taxon>
    </lineage>
</organism>
<dbReference type="PANTHER" id="PTHR43788">
    <property type="entry name" value="DNA2/NAM7 HELICASE FAMILY MEMBER"/>
    <property type="match status" value="1"/>
</dbReference>
<keyword evidence="2" id="KW-0378">Hydrolase</keyword>
<dbReference type="GO" id="GO:0004386">
    <property type="term" value="F:helicase activity"/>
    <property type="evidence" value="ECO:0007669"/>
    <property type="project" value="UniProtKB-KW"/>
</dbReference>
<dbReference type="RefSeq" id="WP_185346760.1">
    <property type="nucleotide sequence ID" value="NZ_JAASTU010000008.1"/>
</dbReference>
<dbReference type="Proteomes" id="UP000587800">
    <property type="component" value="Unassembled WGS sequence"/>
</dbReference>
<dbReference type="Gene3D" id="3.40.50.300">
    <property type="entry name" value="P-loop containing nucleotide triphosphate hydrolases"/>
    <property type="match status" value="3"/>
</dbReference>
<evidence type="ECO:0000313" key="7">
    <source>
        <dbReference type="EMBL" id="MBC1508637.1"/>
    </source>
</evidence>
<dbReference type="InterPro" id="IPR050534">
    <property type="entry name" value="Coronavir_polyprotein_1ab"/>
</dbReference>
<comment type="caution">
    <text evidence="7">The sequence shown here is derived from an EMBL/GenBank/DDBJ whole genome shotgun (WGS) entry which is preliminary data.</text>
</comment>